<comment type="similarity">
    <text evidence="1">Belongs to the type-B carboxylesterase/lipase family.</text>
</comment>
<evidence type="ECO:0000256" key="2">
    <source>
        <dbReference type="ARBA" id="ARBA00022487"/>
    </source>
</evidence>
<keyword evidence="2" id="KW-0719">Serine esterase</keyword>
<evidence type="ECO:0000256" key="1">
    <source>
        <dbReference type="ARBA" id="ARBA00005964"/>
    </source>
</evidence>
<dbReference type="InterPro" id="IPR002018">
    <property type="entry name" value="CarbesteraseB"/>
</dbReference>
<reference evidence="6" key="1">
    <citation type="journal article" date="2023" name="IScience">
        <title>Live-bearing cockroach genome reveals convergent evolutionary mechanisms linked to viviparity in insects and beyond.</title>
        <authorList>
            <person name="Fouks B."/>
            <person name="Harrison M.C."/>
            <person name="Mikhailova A.A."/>
            <person name="Marchal E."/>
            <person name="English S."/>
            <person name="Carruthers M."/>
            <person name="Jennings E.C."/>
            <person name="Chiamaka E.L."/>
            <person name="Frigard R.A."/>
            <person name="Pippel M."/>
            <person name="Attardo G.M."/>
            <person name="Benoit J.B."/>
            <person name="Bornberg-Bauer E."/>
            <person name="Tobe S.S."/>
        </authorList>
    </citation>
    <scope>NUCLEOTIDE SEQUENCE</scope>
    <source>
        <strain evidence="6">Stay&amp;Tobe</strain>
    </source>
</reference>
<dbReference type="Proteomes" id="UP001233999">
    <property type="component" value="Unassembled WGS sequence"/>
</dbReference>
<evidence type="ECO:0000259" key="5">
    <source>
        <dbReference type="Pfam" id="PF00135"/>
    </source>
</evidence>
<evidence type="ECO:0000256" key="4">
    <source>
        <dbReference type="ARBA" id="ARBA00023180"/>
    </source>
</evidence>
<dbReference type="SUPFAM" id="SSF53474">
    <property type="entry name" value="alpha/beta-Hydrolases"/>
    <property type="match status" value="1"/>
</dbReference>
<reference evidence="6" key="2">
    <citation type="submission" date="2023-05" db="EMBL/GenBank/DDBJ databases">
        <authorList>
            <person name="Fouks B."/>
        </authorList>
    </citation>
    <scope>NUCLEOTIDE SEQUENCE</scope>
    <source>
        <strain evidence="6">Stay&amp;Tobe</strain>
        <tissue evidence="6">Testes</tissue>
    </source>
</reference>
<dbReference type="PROSITE" id="PS00941">
    <property type="entry name" value="CARBOXYLESTERASE_B_2"/>
    <property type="match status" value="1"/>
</dbReference>
<dbReference type="PANTHER" id="PTHR43142:SF1">
    <property type="entry name" value="CARBOXYLIC ESTER HYDROLASE"/>
    <property type="match status" value="1"/>
</dbReference>
<dbReference type="Gene3D" id="3.40.50.1820">
    <property type="entry name" value="alpha/beta hydrolase"/>
    <property type="match status" value="2"/>
</dbReference>
<keyword evidence="4" id="KW-0325">Glycoprotein</keyword>
<comment type="caution">
    <text evidence="6">The sequence shown here is derived from an EMBL/GenBank/DDBJ whole genome shotgun (WGS) entry which is preliminary data.</text>
</comment>
<evidence type="ECO:0000313" key="7">
    <source>
        <dbReference type="Proteomes" id="UP001233999"/>
    </source>
</evidence>
<name>A0AAD8AAP9_DIPPU</name>
<sequence>EPVPVKPWEGVWNASEPGSMCTQIRRVPPPKYGIWEKLVGDEDCLFLNIYTPELPKDGSNPYLDVLFNIHSGAFMYGWGHEFGPEILMDRDIIWVTINYRLSVLGFLDTQDDVVPGGTSVQFHFLSPWSRGLFKGGISQSGTATVPWTIMEEGQVKAKKLGALVGCNTENTKNLVDCLRDRPARQLVQQMWHLQQWMYNPYSPFGPTIEVEGSNPFLTKHPIDYLLKGEVQDSPWIVSVTTEDGLVPSGEWVTDDKFMRELDKRFNELMVHILDFNYTVPNNLKEEVVDRIREHYLHNQSLSMKTFQQLTQIITDRVYLLDGARAAKLQASVNKSPVHFYLFGYRGKHSMTDRLTGININLGASHLDDTAYTIEYAFKTNETEEDLQMCKLLLDIWTSFAATGSPVPTGSKFQWEPTTPNTKDLKYLYIGGPNELQMRSSDKLGDPNFWDSLPIQEKQLRVDTPLTGKHNEL</sequence>
<protein>
    <recommendedName>
        <fullName evidence="5">Carboxylesterase type B domain-containing protein</fullName>
    </recommendedName>
</protein>
<dbReference type="AlphaFoldDB" id="A0AAD8AAP9"/>
<accession>A0AAD8AAP9</accession>
<dbReference type="PANTHER" id="PTHR43142">
    <property type="entry name" value="CARBOXYLIC ESTER HYDROLASE"/>
    <property type="match status" value="1"/>
</dbReference>
<gene>
    <name evidence="6" type="ORF">L9F63_013171</name>
</gene>
<dbReference type="EMBL" id="JASPKZ010002323">
    <property type="protein sequence ID" value="KAJ9595641.1"/>
    <property type="molecule type" value="Genomic_DNA"/>
</dbReference>
<evidence type="ECO:0000256" key="3">
    <source>
        <dbReference type="ARBA" id="ARBA00022801"/>
    </source>
</evidence>
<keyword evidence="7" id="KW-1185">Reference proteome</keyword>
<organism evidence="6 7">
    <name type="scientific">Diploptera punctata</name>
    <name type="common">Pacific beetle cockroach</name>
    <dbReference type="NCBI Taxonomy" id="6984"/>
    <lineage>
        <taxon>Eukaryota</taxon>
        <taxon>Metazoa</taxon>
        <taxon>Ecdysozoa</taxon>
        <taxon>Arthropoda</taxon>
        <taxon>Hexapoda</taxon>
        <taxon>Insecta</taxon>
        <taxon>Pterygota</taxon>
        <taxon>Neoptera</taxon>
        <taxon>Polyneoptera</taxon>
        <taxon>Dictyoptera</taxon>
        <taxon>Blattodea</taxon>
        <taxon>Blaberoidea</taxon>
        <taxon>Blaberidae</taxon>
        <taxon>Diplopterinae</taxon>
        <taxon>Diploptera</taxon>
    </lineage>
</organism>
<feature type="non-terminal residue" evidence="6">
    <location>
        <position position="1"/>
    </location>
</feature>
<evidence type="ECO:0000313" key="6">
    <source>
        <dbReference type="EMBL" id="KAJ9595641.1"/>
    </source>
</evidence>
<dbReference type="InterPro" id="IPR019819">
    <property type="entry name" value="Carboxylesterase_B_CS"/>
</dbReference>
<dbReference type="GO" id="GO:0052689">
    <property type="term" value="F:carboxylic ester hydrolase activity"/>
    <property type="evidence" value="ECO:0007669"/>
    <property type="project" value="UniProtKB-KW"/>
</dbReference>
<dbReference type="Pfam" id="PF00135">
    <property type="entry name" value="COesterase"/>
    <property type="match status" value="1"/>
</dbReference>
<feature type="domain" description="Carboxylesterase type B" evidence="5">
    <location>
        <begin position="116"/>
        <end position="449"/>
    </location>
</feature>
<dbReference type="InterPro" id="IPR029058">
    <property type="entry name" value="AB_hydrolase_fold"/>
</dbReference>
<proteinExistence type="inferred from homology"/>
<keyword evidence="3" id="KW-0378">Hydrolase</keyword>